<dbReference type="AlphaFoldDB" id="A0A8J2K1S5"/>
<gene>
    <name evidence="2" type="ORF">AFUS01_LOCUS18270</name>
</gene>
<dbReference type="OrthoDB" id="6784356at2759"/>
<comment type="caution">
    <text evidence="2">The sequence shown here is derived from an EMBL/GenBank/DDBJ whole genome shotgun (WGS) entry which is preliminary data.</text>
</comment>
<name>A0A8J2K1S5_9HEXA</name>
<evidence type="ECO:0000313" key="2">
    <source>
        <dbReference type="EMBL" id="CAG7729569.1"/>
    </source>
</evidence>
<dbReference type="Pfam" id="PF16064">
    <property type="entry name" value="DUF4806"/>
    <property type="match status" value="1"/>
</dbReference>
<reference evidence="2" key="1">
    <citation type="submission" date="2021-06" db="EMBL/GenBank/DDBJ databases">
        <authorList>
            <person name="Hodson N. C."/>
            <person name="Mongue J. A."/>
            <person name="Jaron S. K."/>
        </authorList>
    </citation>
    <scope>NUCLEOTIDE SEQUENCE</scope>
</reference>
<organism evidence="2 3">
    <name type="scientific">Allacma fusca</name>
    <dbReference type="NCBI Taxonomy" id="39272"/>
    <lineage>
        <taxon>Eukaryota</taxon>
        <taxon>Metazoa</taxon>
        <taxon>Ecdysozoa</taxon>
        <taxon>Arthropoda</taxon>
        <taxon>Hexapoda</taxon>
        <taxon>Collembola</taxon>
        <taxon>Symphypleona</taxon>
        <taxon>Sminthuridae</taxon>
        <taxon>Allacma</taxon>
    </lineage>
</organism>
<dbReference type="InterPro" id="IPR032071">
    <property type="entry name" value="DUF4806"/>
</dbReference>
<keyword evidence="3" id="KW-1185">Reference proteome</keyword>
<sequence>MLYNIRVLHKFQTFEEGKRKLPHFEVFSELSADETFLTEPIHKSRAGRAIQKRKLSFGSDSNENIDVENVPNTFRLGPLNPPIFQTNSEIVLEFPSTVTQTESTSVGLENLGNASSLSTPGNNTYFEHVPEQFIKRFEDFQRNVFLKLSILQTNQDTIQAAIFSLVNNARVYNTERQVSSPLPAEVDFNFPFTTINQLLQFDQKLKVDLRFKKSALLYLGSLGGSDLTETVYNILKEVMSFDLAYRFNYTGVRGKPNFSILHFNDFIYEIVKANPKTVTETRT</sequence>
<evidence type="ECO:0000259" key="1">
    <source>
        <dbReference type="Pfam" id="PF16064"/>
    </source>
</evidence>
<dbReference type="PANTHER" id="PTHR34153:SF2">
    <property type="entry name" value="SI:CH211-262H13.3-RELATED"/>
    <property type="match status" value="1"/>
</dbReference>
<dbReference type="Proteomes" id="UP000708208">
    <property type="component" value="Unassembled WGS sequence"/>
</dbReference>
<feature type="domain" description="DUF4806" evidence="1">
    <location>
        <begin position="187"/>
        <end position="269"/>
    </location>
</feature>
<protein>
    <recommendedName>
        <fullName evidence="1">DUF4806 domain-containing protein</fullName>
    </recommendedName>
</protein>
<dbReference type="PANTHER" id="PTHR34153">
    <property type="entry name" value="SI:CH211-262H13.3-RELATED-RELATED"/>
    <property type="match status" value="1"/>
</dbReference>
<dbReference type="EMBL" id="CAJVCH010180571">
    <property type="protein sequence ID" value="CAG7729569.1"/>
    <property type="molecule type" value="Genomic_DNA"/>
</dbReference>
<evidence type="ECO:0000313" key="3">
    <source>
        <dbReference type="Proteomes" id="UP000708208"/>
    </source>
</evidence>
<feature type="non-terminal residue" evidence="2">
    <location>
        <position position="1"/>
    </location>
</feature>
<proteinExistence type="predicted"/>
<accession>A0A8J2K1S5</accession>